<dbReference type="GO" id="GO:0034511">
    <property type="term" value="F:U3 snoRNA binding"/>
    <property type="evidence" value="ECO:0007669"/>
    <property type="project" value="InterPro"/>
</dbReference>
<dbReference type="InterPro" id="IPR001680">
    <property type="entry name" value="WD40_rpt"/>
</dbReference>
<comment type="subcellular location">
    <subcellularLocation>
        <location evidence="1">Nucleus</location>
    </subcellularLocation>
</comment>
<dbReference type="PROSITE" id="PS50082">
    <property type="entry name" value="WD_REPEATS_2"/>
    <property type="match status" value="2"/>
</dbReference>
<keyword evidence="2 5" id="KW-0853">WD repeat</keyword>
<evidence type="ECO:0000256" key="5">
    <source>
        <dbReference type="PROSITE-ProRule" id="PRU00221"/>
    </source>
</evidence>
<evidence type="ECO:0000256" key="6">
    <source>
        <dbReference type="SAM" id="MobiDB-lite"/>
    </source>
</evidence>
<name>A0A9W6YVE0_AMBMO</name>
<dbReference type="InterPro" id="IPR039241">
    <property type="entry name" value="Rrp9-like"/>
</dbReference>
<keyword evidence="4" id="KW-0539">Nucleus</keyword>
<accession>A0A9W6YVE0</accession>
<dbReference type="OrthoDB" id="189968at2759"/>
<dbReference type="InterPro" id="IPR036322">
    <property type="entry name" value="WD40_repeat_dom_sf"/>
</dbReference>
<feature type="repeat" description="WD" evidence="5">
    <location>
        <begin position="2"/>
        <end position="43"/>
    </location>
</feature>
<dbReference type="AlphaFoldDB" id="A0A9W6YVE0"/>
<evidence type="ECO:0000256" key="2">
    <source>
        <dbReference type="ARBA" id="ARBA00022574"/>
    </source>
</evidence>
<dbReference type="SMART" id="SM00320">
    <property type="entry name" value="WD40"/>
    <property type="match status" value="5"/>
</dbReference>
<dbReference type="Pfam" id="PF00400">
    <property type="entry name" value="WD40"/>
    <property type="match status" value="4"/>
</dbReference>
<dbReference type="Proteomes" id="UP001165063">
    <property type="component" value="Unassembled WGS sequence"/>
</dbReference>
<feature type="compositionally biased region" description="Basic and acidic residues" evidence="6">
    <location>
        <begin position="129"/>
        <end position="138"/>
    </location>
</feature>
<evidence type="ECO:0000256" key="3">
    <source>
        <dbReference type="ARBA" id="ARBA00022737"/>
    </source>
</evidence>
<evidence type="ECO:0000256" key="4">
    <source>
        <dbReference type="ARBA" id="ARBA00023242"/>
    </source>
</evidence>
<keyword evidence="3" id="KW-0677">Repeat</keyword>
<gene>
    <name evidence="7" type="ORF">Amon01_000331500</name>
</gene>
<evidence type="ECO:0000313" key="8">
    <source>
        <dbReference type="Proteomes" id="UP001165063"/>
    </source>
</evidence>
<dbReference type="PROSITE" id="PS50294">
    <property type="entry name" value="WD_REPEATS_REGION"/>
    <property type="match status" value="1"/>
</dbReference>
<dbReference type="PANTHER" id="PTHR19865">
    <property type="entry name" value="U3 SMALL NUCLEOLAR RNA INTERACTING PROTEIN 2"/>
    <property type="match status" value="1"/>
</dbReference>
<sequence length="329" mass="36642">MNNGHCDELYTVAASPDGKYVVTGGKDKRIVVWSTENLACVKAIETRDRRGEVLGLAFRRGTDQLYAACADLKIRTYSINQLAQLEILYGHQDLVVDIDALAQERCVTVGSRDRTAMLWKVAEESRLTFRGGDSSDSKSKKKKKNDSLENESETKELFFAEGSIDCISMLDDSHFVTGSDNGNISLWSLAKKKPLFIQRQAHGIQPVQKPTRSSAESNESVAQTQVPQPLPYWITAIHAVPFSDVFITGSWNGTLKVWKIGKELRSFSLIGELNNAKGIVTRIGTHEDSENSLLRVFASLSKEHRLGRWIKAPEHARNALYSCNIDIQG</sequence>
<protein>
    <submittedName>
        <fullName evidence="7">Unnamed protein product</fullName>
    </submittedName>
</protein>
<dbReference type="PANTHER" id="PTHR19865:SF0">
    <property type="entry name" value="U3 SMALL NUCLEOLAR RNA-INTERACTING PROTEIN 2"/>
    <property type="match status" value="1"/>
</dbReference>
<organism evidence="7 8">
    <name type="scientific">Ambrosiozyma monospora</name>
    <name type="common">Yeast</name>
    <name type="synonym">Endomycopsis monosporus</name>
    <dbReference type="NCBI Taxonomy" id="43982"/>
    <lineage>
        <taxon>Eukaryota</taxon>
        <taxon>Fungi</taxon>
        <taxon>Dikarya</taxon>
        <taxon>Ascomycota</taxon>
        <taxon>Saccharomycotina</taxon>
        <taxon>Pichiomycetes</taxon>
        <taxon>Pichiales</taxon>
        <taxon>Pichiaceae</taxon>
        <taxon>Ambrosiozyma</taxon>
    </lineage>
</organism>
<proteinExistence type="predicted"/>
<evidence type="ECO:0000256" key="1">
    <source>
        <dbReference type="ARBA" id="ARBA00004123"/>
    </source>
</evidence>
<dbReference type="InterPro" id="IPR015943">
    <property type="entry name" value="WD40/YVTN_repeat-like_dom_sf"/>
</dbReference>
<feature type="repeat" description="WD" evidence="5">
    <location>
        <begin position="88"/>
        <end position="129"/>
    </location>
</feature>
<dbReference type="EMBL" id="BSXU01001365">
    <property type="protein sequence ID" value="GMG26669.1"/>
    <property type="molecule type" value="Genomic_DNA"/>
</dbReference>
<dbReference type="Gene3D" id="2.130.10.10">
    <property type="entry name" value="YVTN repeat-like/Quinoprotein amine dehydrogenase"/>
    <property type="match status" value="1"/>
</dbReference>
<feature type="region of interest" description="Disordered" evidence="6">
    <location>
        <begin position="129"/>
        <end position="148"/>
    </location>
</feature>
<keyword evidence="8" id="KW-1185">Reference proteome</keyword>
<comment type="caution">
    <text evidence="7">The sequence shown here is derived from an EMBL/GenBank/DDBJ whole genome shotgun (WGS) entry which is preliminary data.</text>
</comment>
<evidence type="ECO:0000313" key="7">
    <source>
        <dbReference type="EMBL" id="GMG26669.1"/>
    </source>
</evidence>
<dbReference type="SUPFAM" id="SSF50978">
    <property type="entry name" value="WD40 repeat-like"/>
    <property type="match status" value="1"/>
</dbReference>
<reference evidence="7" key="1">
    <citation type="submission" date="2023-04" db="EMBL/GenBank/DDBJ databases">
        <title>Ambrosiozyma monospora NBRC 1965.</title>
        <authorList>
            <person name="Ichikawa N."/>
            <person name="Sato H."/>
            <person name="Tonouchi N."/>
        </authorList>
    </citation>
    <scope>NUCLEOTIDE SEQUENCE</scope>
    <source>
        <strain evidence="7">NBRC 1965</strain>
    </source>
</reference>
<dbReference type="GO" id="GO:0032040">
    <property type="term" value="C:small-subunit processome"/>
    <property type="evidence" value="ECO:0007669"/>
    <property type="project" value="TreeGrafter"/>
</dbReference>